<feature type="transmembrane region" description="Helical" evidence="10">
    <location>
        <begin position="154"/>
        <end position="177"/>
    </location>
</feature>
<keyword evidence="8 10" id="KW-0472">Membrane</keyword>
<keyword evidence="5 10" id="KW-0276">Fatty acid metabolism</keyword>
<evidence type="ECO:0000256" key="8">
    <source>
        <dbReference type="ARBA" id="ARBA00023136"/>
    </source>
</evidence>
<dbReference type="AlphaFoldDB" id="A0A6P3YA39"/>
<keyword evidence="11" id="KW-1185">Reference proteome</keyword>
<feature type="transmembrane region" description="Helical" evidence="10">
    <location>
        <begin position="70"/>
        <end position="88"/>
    </location>
</feature>
<proteinExistence type="inferred from homology"/>
<dbReference type="GeneID" id="106751438"/>
<accession>A0A6P3YA39</accession>
<evidence type="ECO:0000313" key="12">
    <source>
        <dbReference type="RefSeq" id="XP_014487815.1"/>
    </source>
</evidence>
<evidence type="ECO:0000256" key="7">
    <source>
        <dbReference type="ARBA" id="ARBA00023098"/>
    </source>
</evidence>
<feature type="transmembrane region" description="Helical" evidence="10">
    <location>
        <begin position="94"/>
        <end position="112"/>
    </location>
</feature>
<dbReference type="GO" id="GO:0030148">
    <property type="term" value="P:sphingolipid biosynthetic process"/>
    <property type="evidence" value="ECO:0007669"/>
    <property type="project" value="TreeGrafter"/>
</dbReference>
<dbReference type="GO" id="GO:0005789">
    <property type="term" value="C:endoplasmic reticulum membrane"/>
    <property type="evidence" value="ECO:0007669"/>
    <property type="project" value="TreeGrafter"/>
</dbReference>
<keyword evidence="6 10" id="KW-1133">Transmembrane helix</keyword>
<evidence type="ECO:0000256" key="4">
    <source>
        <dbReference type="ARBA" id="ARBA00022692"/>
    </source>
</evidence>
<dbReference type="Pfam" id="PF01151">
    <property type="entry name" value="ELO"/>
    <property type="match status" value="1"/>
</dbReference>
<evidence type="ECO:0000256" key="1">
    <source>
        <dbReference type="ARBA" id="ARBA00004141"/>
    </source>
</evidence>
<dbReference type="PROSITE" id="PS01188">
    <property type="entry name" value="ELO"/>
    <property type="match status" value="1"/>
</dbReference>
<gene>
    <name evidence="12" type="primary">LOC106751438</name>
</gene>
<comment type="subcellular location">
    <subcellularLocation>
        <location evidence="1">Membrane</location>
        <topology evidence="1">Multi-pass membrane protein</topology>
    </subcellularLocation>
</comment>
<evidence type="ECO:0000256" key="9">
    <source>
        <dbReference type="ARBA" id="ARBA00023160"/>
    </source>
</evidence>
<reference evidence="12" key="1">
    <citation type="submission" date="2025-08" db="UniProtKB">
        <authorList>
            <consortium name="RefSeq"/>
        </authorList>
    </citation>
    <scope>IDENTIFICATION</scope>
</reference>
<organism evidence="11 12">
    <name type="scientific">Dinoponera quadriceps</name>
    <name type="common">South American ant</name>
    <dbReference type="NCBI Taxonomy" id="609295"/>
    <lineage>
        <taxon>Eukaryota</taxon>
        <taxon>Metazoa</taxon>
        <taxon>Ecdysozoa</taxon>
        <taxon>Arthropoda</taxon>
        <taxon>Hexapoda</taxon>
        <taxon>Insecta</taxon>
        <taxon>Pterygota</taxon>
        <taxon>Neoptera</taxon>
        <taxon>Endopterygota</taxon>
        <taxon>Hymenoptera</taxon>
        <taxon>Apocrita</taxon>
        <taxon>Aculeata</taxon>
        <taxon>Formicoidea</taxon>
        <taxon>Formicidae</taxon>
        <taxon>Ponerinae</taxon>
        <taxon>Ponerini</taxon>
        <taxon>Dinoponera</taxon>
    </lineage>
</organism>
<keyword evidence="3 10" id="KW-0808">Transferase</keyword>
<dbReference type="RefSeq" id="XP_014487815.1">
    <property type="nucleotide sequence ID" value="XM_014632329.1"/>
</dbReference>
<dbReference type="GO" id="GO:0034626">
    <property type="term" value="P:fatty acid elongation, polyunsaturated fatty acid"/>
    <property type="evidence" value="ECO:0007669"/>
    <property type="project" value="TreeGrafter"/>
</dbReference>
<dbReference type="KEGG" id="dqu:106751438"/>
<evidence type="ECO:0000313" key="11">
    <source>
        <dbReference type="Proteomes" id="UP000515204"/>
    </source>
</evidence>
<comment type="catalytic activity">
    <reaction evidence="10">
        <text>a very-long-chain acyl-CoA + malonyl-CoA + H(+) = a very-long-chain 3-oxoacyl-CoA + CO2 + CoA</text>
        <dbReference type="Rhea" id="RHEA:32727"/>
        <dbReference type="ChEBI" id="CHEBI:15378"/>
        <dbReference type="ChEBI" id="CHEBI:16526"/>
        <dbReference type="ChEBI" id="CHEBI:57287"/>
        <dbReference type="ChEBI" id="CHEBI:57384"/>
        <dbReference type="ChEBI" id="CHEBI:90725"/>
        <dbReference type="ChEBI" id="CHEBI:90736"/>
        <dbReference type="EC" id="2.3.1.199"/>
    </reaction>
</comment>
<evidence type="ECO:0000256" key="3">
    <source>
        <dbReference type="ARBA" id="ARBA00022679"/>
    </source>
</evidence>
<sequence length="187" mass="22392">MSLIFTQALYLAWWKDYSFQCEPVDFSYTPKAFQVARVCWYYFLLKIFDWLDTIFFVLRKKQSHVSFLHVYHHCGMVVFSWIGVKYYPSGHGTFFGLINTFVHAIMYTYYLLSSMKINMISWKKHITQLQMIQFVIIACHMSQIFWTDCEYPRWIAVTCITQSVIFLVLFADFYYYAYVKPTNSATS</sequence>
<dbReference type="PANTHER" id="PTHR11157:SF21">
    <property type="entry name" value="ELONGATION OF VERY LONG CHAIN FATTY ACIDS PROTEIN"/>
    <property type="match status" value="1"/>
</dbReference>
<keyword evidence="9 10" id="KW-0275">Fatty acid biosynthesis</keyword>
<keyword evidence="4 10" id="KW-0812">Transmembrane</keyword>
<feature type="transmembrane region" description="Helical" evidence="10">
    <location>
        <begin position="40"/>
        <end position="58"/>
    </location>
</feature>
<evidence type="ECO:0000256" key="6">
    <source>
        <dbReference type="ARBA" id="ARBA00022989"/>
    </source>
</evidence>
<dbReference type="InterPro" id="IPR030457">
    <property type="entry name" value="ELO_CS"/>
</dbReference>
<evidence type="ECO:0000256" key="5">
    <source>
        <dbReference type="ARBA" id="ARBA00022832"/>
    </source>
</evidence>
<evidence type="ECO:0000256" key="2">
    <source>
        <dbReference type="ARBA" id="ARBA00022516"/>
    </source>
</evidence>
<feature type="transmembrane region" description="Helical" evidence="10">
    <location>
        <begin position="132"/>
        <end position="148"/>
    </location>
</feature>
<dbReference type="GO" id="GO:0042761">
    <property type="term" value="P:very long-chain fatty acid biosynthetic process"/>
    <property type="evidence" value="ECO:0007669"/>
    <property type="project" value="TreeGrafter"/>
</dbReference>
<dbReference type="PANTHER" id="PTHR11157">
    <property type="entry name" value="FATTY ACID ACYL TRANSFERASE-RELATED"/>
    <property type="match status" value="1"/>
</dbReference>
<feature type="non-terminal residue" evidence="12">
    <location>
        <position position="187"/>
    </location>
</feature>
<dbReference type="GO" id="GO:0009922">
    <property type="term" value="F:fatty acid elongase activity"/>
    <property type="evidence" value="ECO:0007669"/>
    <property type="project" value="UniProtKB-EC"/>
</dbReference>
<dbReference type="Proteomes" id="UP000515204">
    <property type="component" value="Unplaced"/>
</dbReference>
<dbReference type="EC" id="2.3.1.199" evidence="10"/>
<dbReference type="InterPro" id="IPR002076">
    <property type="entry name" value="ELO_fam"/>
</dbReference>
<dbReference type="GO" id="GO:0019367">
    <property type="term" value="P:fatty acid elongation, saturated fatty acid"/>
    <property type="evidence" value="ECO:0007669"/>
    <property type="project" value="TreeGrafter"/>
</dbReference>
<keyword evidence="7 10" id="KW-0443">Lipid metabolism</keyword>
<dbReference type="GO" id="GO:0034625">
    <property type="term" value="P:fatty acid elongation, monounsaturated fatty acid"/>
    <property type="evidence" value="ECO:0007669"/>
    <property type="project" value="TreeGrafter"/>
</dbReference>
<evidence type="ECO:0000256" key="10">
    <source>
        <dbReference type="RuleBase" id="RU361115"/>
    </source>
</evidence>
<keyword evidence="2 10" id="KW-0444">Lipid biosynthesis</keyword>
<name>A0A6P3YA39_DINQU</name>
<dbReference type="OrthoDB" id="434092at2759"/>
<protein>
    <recommendedName>
        <fullName evidence="10">Elongation of very long chain fatty acids protein</fullName>
        <ecNumber evidence="10">2.3.1.199</ecNumber>
    </recommendedName>
    <alternativeName>
        <fullName evidence="10">Very-long-chain 3-oxoacyl-CoA synthase</fullName>
    </alternativeName>
</protein>
<comment type="similarity">
    <text evidence="10">Belongs to the ELO family.</text>
</comment>